<reference evidence="2 3" key="1">
    <citation type="journal article" date="2024" name="Pathogens">
        <title>Staphylococcus hsinchuensis sp. nov., Isolated from Soymilk.</title>
        <authorList>
            <person name="Wang Y.T."/>
            <person name="Lin Y.C."/>
            <person name="Hsieh Y.H."/>
            <person name="Lin Y.T."/>
            <person name="Hamada M."/>
            <person name="Chen C.C."/>
            <person name="Liou J.S."/>
            <person name="Lee A.Y."/>
            <person name="Zhang W.L."/>
            <person name="Chen Y.T."/>
            <person name="Huang C.H."/>
        </authorList>
    </citation>
    <scope>NUCLEOTIDE SEQUENCE [LARGE SCALE GENOMIC DNA]</scope>
    <source>
        <strain evidence="2 3">H164</strain>
    </source>
</reference>
<evidence type="ECO:0000313" key="3">
    <source>
        <dbReference type="Proteomes" id="UP001436297"/>
    </source>
</evidence>
<feature type="transmembrane region" description="Helical" evidence="1">
    <location>
        <begin position="7"/>
        <end position="26"/>
    </location>
</feature>
<feature type="transmembrane region" description="Helical" evidence="1">
    <location>
        <begin position="213"/>
        <end position="233"/>
    </location>
</feature>
<sequence>MKVGRYLMMVLFGGIVGGIIGGLIGVSENINLLDRNNFANHHYVSIVSTIGIVINICLMIALFFVQKKALSYKRKIDNDESDTDADLYERKANIELLKSNFITYLSIFIGILVVFLVAIGNSTNDSDQLYMLLPNIITVIPSVMYGFFIQKFDSRYPKLGEKNYTEKTLYMMDEGERHIALVSMYKIYTFNIIMLMAAGLLLGIFSLRTNINQAPGLLIILILFCYNTFGYIFKIRKFYK</sequence>
<keyword evidence="1" id="KW-0812">Transmembrane</keyword>
<dbReference type="EMBL" id="CP128355">
    <property type="protein sequence ID" value="XAF71069.1"/>
    <property type="molecule type" value="Genomic_DNA"/>
</dbReference>
<dbReference type="SUPFAM" id="SSF103473">
    <property type="entry name" value="MFS general substrate transporter"/>
    <property type="match status" value="1"/>
</dbReference>
<keyword evidence="3" id="KW-1185">Reference proteome</keyword>
<dbReference type="Gene3D" id="1.20.1250.20">
    <property type="entry name" value="MFS general substrate transporter like domains"/>
    <property type="match status" value="1"/>
</dbReference>
<proteinExistence type="predicted"/>
<keyword evidence="1" id="KW-0472">Membrane</keyword>
<dbReference type="Pfam" id="PF11368">
    <property type="entry name" value="DUF3169"/>
    <property type="match status" value="1"/>
</dbReference>
<dbReference type="InterPro" id="IPR036259">
    <property type="entry name" value="MFS_trans_sf"/>
</dbReference>
<name>A0ABZ3EFA3_9STAP</name>
<feature type="transmembrane region" description="Helical" evidence="1">
    <location>
        <begin position="101"/>
        <end position="123"/>
    </location>
</feature>
<dbReference type="Proteomes" id="UP001436297">
    <property type="component" value="Chromosome"/>
</dbReference>
<dbReference type="InterPro" id="IPR021509">
    <property type="entry name" value="DUF3169"/>
</dbReference>
<feature type="transmembrane region" description="Helical" evidence="1">
    <location>
        <begin position="46"/>
        <end position="65"/>
    </location>
</feature>
<dbReference type="RefSeq" id="WP_342610490.1">
    <property type="nucleotide sequence ID" value="NZ_CP128355.1"/>
</dbReference>
<feature type="transmembrane region" description="Helical" evidence="1">
    <location>
        <begin position="187"/>
        <end position="207"/>
    </location>
</feature>
<organism evidence="2 3">
    <name type="scientific">Staphylococcus hsinchuensis</name>
    <dbReference type="NCBI Taxonomy" id="3051183"/>
    <lineage>
        <taxon>Bacteria</taxon>
        <taxon>Bacillati</taxon>
        <taxon>Bacillota</taxon>
        <taxon>Bacilli</taxon>
        <taxon>Bacillales</taxon>
        <taxon>Staphylococcaceae</taxon>
        <taxon>Staphylococcus</taxon>
    </lineage>
</organism>
<accession>A0ABZ3EFA3</accession>
<evidence type="ECO:0000256" key="1">
    <source>
        <dbReference type="SAM" id="Phobius"/>
    </source>
</evidence>
<gene>
    <name evidence="2" type="ORF">QQM35_02815</name>
</gene>
<feature type="transmembrane region" description="Helical" evidence="1">
    <location>
        <begin position="129"/>
        <end position="148"/>
    </location>
</feature>
<keyword evidence="1" id="KW-1133">Transmembrane helix</keyword>
<protein>
    <submittedName>
        <fullName evidence="2">DUF3169 family protein</fullName>
    </submittedName>
</protein>
<evidence type="ECO:0000313" key="2">
    <source>
        <dbReference type="EMBL" id="XAF71069.1"/>
    </source>
</evidence>